<dbReference type="GO" id="GO:0008270">
    <property type="term" value="F:zinc ion binding"/>
    <property type="evidence" value="ECO:0007669"/>
    <property type="project" value="UniProtKB-KW"/>
</dbReference>
<feature type="compositionally biased region" description="Basic and acidic residues" evidence="2">
    <location>
        <begin position="161"/>
        <end position="171"/>
    </location>
</feature>
<dbReference type="PROSITE" id="PS50157">
    <property type="entry name" value="ZINC_FINGER_C2H2_2"/>
    <property type="match status" value="1"/>
</dbReference>
<keyword evidence="1" id="KW-0479">Metal-binding</keyword>
<dbReference type="InterPro" id="IPR013087">
    <property type="entry name" value="Znf_C2H2_type"/>
</dbReference>
<sequence>MLHNTGPYGSNETPVNVGAADLSELATPMNIAQNFSNFMKMSQQTNHPTSGHFNFQNYPGFSGTSLSGNPPVNMYPNNPFQSGSAISNTNYFANPIRHNGNLPENYCFNNETNQGITDFSNYANKLNHFEVSSDGLKAQRPPFNVPQITHKEDFNQQSSDSNHDSESKRNESLVSPWKNHDGKDPNELNSKDNNHLDTNNREKSLEREHYDRSDDSSMSDQQDNINKTTYSNNTKDKESKQQLPEDNHSDNSNITGIKETSKDTKLNDSDNVKPQVDNDSDSNDTKPLNLVYYIKEEPVDYVDTSVVVKIETISSWTDTEHMQPFLKDMNGVSREDSSLDNVVDSVNSVNKAMEIIANDLKTDLGFECPNCCLLFTHPKRFLIHTKWHSFGLINEKRMEDAKEKMACRQQKKEMQILIKKEAAVLRKTEIGVFNCKDCEKTFNTLSKLRNHRHKLVFFKLKCKLVLNDILFELL</sequence>
<dbReference type="Gene3D" id="3.30.160.60">
    <property type="entry name" value="Classic Zinc Finger"/>
    <property type="match status" value="1"/>
</dbReference>
<evidence type="ECO:0000259" key="3">
    <source>
        <dbReference type="PROSITE" id="PS50157"/>
    </source>
</evidence>
<feature type="compositionally biased region" description="Polar residues" evidence="2">
    <location>
        <begin position="224"/>
        <end position="233"/>
    </location>
</feature>
<name>A0A9N9WIW9_9NEOP</name>
<dbReference type="InterPro" id="IPR036236">
    <property type="entry name" value="Znf_C2H2_sf"/>
</dbReference>
<feature type="domain" description="C2H2-type" evidence="3">
    <location>
        <begin position="433"/>
        <end position="452"/>
    </location>
</feature>
<accession>A0A9N9WIW9</accession>
<dbReference type="EMBL" id="OU893337">
    <property type="protein sequence ID" value="CAG9794577.1"/>
    <property type="molecule type" value="Genomic_DNA"/>
</dbReference>
<keyword evidence="1" id="KW-0862">Zinc</keyword>
<reference evidence="4" key="2">
    <citation type="submission" date="2022-10" db="EMBL/GenBank/DDBJ databases">
        <authorList>
            <consortium name="ENA_rothamsted_submissions"/>
            <consortium name="culmorum"/>
            <person name="King R."/>
        </authorList>
    </citation>
    <scope>NUCLEOTIDE SEQUENCE</scope>
</reference>
<evidence type="ECO:0000313" key="4">
    <source>
        <dbReference type="EMBL" id="CAG9794577.1"/>
    </source>
</evidence>
<dbReference type="PROSITE" id="PS00028">
    <property type="entry name" value="ZINC_FINGER_C2H2_1"/>
    <property type="match status" value="1"/>
</dbReference>
<feature type="compositionally biased region" description="Basic and acidic residues" evidence="2">
    <location>
        <begin position="259"/>
        <end position="271"/>
    </location>
</feature>
<dbReference type="Proteomes" id="UP001153714">
    <property type="component" value="Chromosome 6"/>
</dbReference>
<evidence type="ECO:0000256" key="1">
    <source>
        <dbReference type="PROSITE-ProRule" id="PRU00042"/>
    </source>
</evidence>
<keyword evidence="5" id="KW-1185">Reference proteome</keyword>
<dbReference type="AlphaFoldDB" id="A0A9N9WIW9"/>
<proteinExistence type="predicted"/>
<evidence type="ECO:0000313" key="5">
    <source>
        <dbReference type="Proteomes" id="UP001153714"/>
    </source>
</evidence>
<feature type="compositionally biased region" description="Basic and acidic residues" evidence="2">
    <location>
        <begin position="234"/>
        <end position="249"/>
    </location>
</feature>
<organism evidence="4 5">
    <name type="scientific">Diatraea saccharalis</name>
    <name type="common">sugarcane borer</name>
    <dbReference type="NCBI Taxonomy" id="40085"/>
    <lineage>
        <taxon>Eukaryota</taxon>
        <taxon>Metazoa</taxon>
        <taxon>Ecdysozoa</taxon>
        <taxon>Arthropoda</taxon>
        <taxon>Hexapoda</taxon>
        <taxon>Insecta</taxon>
        <taxon>Pterygota</taxon>
        <taxon>Neoptera</taxon>
        <taxon>Endopterygota</taxon>
        <taxon>Lepidoptera</taxon>
        <taxon>Glossata</taxon>
        <taxon>Ditrysia</taxon>
        <taxon>Pyraloidea</taxon>
        <taxon>Crambidae</taxon>
        <taxon>Crambinae</taxon>
        <taxon>Diatraea</taxon>
    </lineage>
</organism>
<reference evidence="4" key="1">
    <citation type="submission" date="2021-12" db="EMBL/GenBank/DDBJ databases">
        <authorList>
            <person name="King R."/>
        </authorList>
    </citation>
    <scope>NUCLEOTIDE SEQUENCE</scope>
</reference>
<dbReference type="SUPFAM" id="SSF57667">
    <property type="entry name" value="beta-beta-alpha zinc fingers"/>
    <property type="match status" value="1"/>
</dbReference>
<feature type="compositionally biased region" description="Basic and acidic residues" evidence="2">
    <location>
        <begin position="178"/>
        <end position="215"/>
    </location>
</feature>
<gene>
    <name evidence="4" type="ORF">DIATSA_LOCUS11941</name>
</gene>
<dbReference type="OrthoDB" id="8922241at2759"/>
<keyword evidence="1" id="KW-0863">Zinc-finger</keyword>
<feature type="region of interest" description="Disordered" evidence="2">
    <location>
        <begin position="153"/>
        <end position="286"/>
    </location>
</feature>
<protein>
    <recommendedName>
        <fullName evidence="3">C2H2-type domain-containing protein</fullName>
    </recommendedName>
</protein>
<evidence type="ECO:0000256" key="2">
    <source>
        <dbReference type="SAM" id="MobiDB-lite"/>
    </source>
</evidence>